<sequence>MNADEKGIKQYRRIGDTNYFMRLCVVVTMLEHWQSIAISILLLSMVTVPMAPLNRCERKRKK</sequence>
<accession>A0A9X6FHY0</accession>
<evidence type="ECO:0000313" key="2">
    <source>
        <dbReference type="Proteomes" id="UP000194882"/>
    </source>
</evidence>
<protein>
    <submittedName>
        <fullName evidence="1">Uncharacterized protein</fullName>
    </submittedName>
</protein>
<reference evidence="1 2" key="1">
    <citation type="submission" date="2016-10" db="EMBL/GenBank/DDBJ databases">
        <title>Comparative genomics of Bacillus thuringiensis reveals a path to pathogens against multiple invertebrate hosts.</title>
        <authorList>
            <person name="Zheng J."/>
            <person name="Gao Q."/>
            <person name="Liu H."/>
            <person name="Peng D."/>
            <person name="Ruan L."/>
            <person name="Sun M."/>
        </authorList>
    </citation>
    <scope>NUCLEOTIDE SEQUENCE [LARGE SCALE GENOMIC DNA]</scope>
    <source>
        <strain evidence="1">BGSC 4I4</strain>
    </source>
</reference>
<proteinExistence type="predicted"/>
<name>A0A9X6FHY0_BACTU</name>
<dbReference type="AlphaFoldDB" id="A0A9X6FHY0"/>
<organism evidence="1 2">
    <name type="scientific">Bacillus thuringiensis serovar subtoxicus</name>
    <dbReference type="NCBI Taxonomy" id="475791"/>
    <lineage>
        <taxon>Bacteria</taxon>
        <taxon>Bacillati</taxon>
        <taxon>Bacillota</taxon>
        <taxon>Bacilli</taxon>
        <taxon>Bacillales</taxon>
        <taxon>Bacillaceae</taxon>
        <taxon>Bacillus</taxon>
        <taxon>Bacillus cereus group</taxon>
    </lineage>
</organism>
<gene>
    <name evidence="1" type="ORF">BK754_28310</name>
</gene>
<comment type="caution">
    <text evidence="1">The sequence shown here is derived from an EMBL/GenBank/DDBJ whole genome shotgun (WGS) entry which is preliminary data.</text>
</comment>
<dbReference type="Proteomes" id="UP000194882">
    <property type="component" value="Unassembled WGS sequence"/>
</dbReference>
<dbReference type="EMBL" id="NFDT01000223">
    <property type="protein sequence ID" value="OTY85438.1"/>
    <property type="molecule type" value="Genomic_DNA"/>
</dbReference>
<evidence type="ECO:0000313" key="1">
    <source>
        <dbReference type="EMBL" id="OTY85438.1"/>
    </source>
</evidence>